<feature type="transmembrane region" description="Helical" evidence="2">
    <location>
        <begin position="287"/>
        <end position="309"/>
    </location>
</feature>
<feature type="transmembrane region" description="Helical" evidence="2">
    <location>
        <begin position="609"/>
        <end position="625"/>
    </location>
</feature>
<feature type="transmembrane region" description="Helical" evidence="2">
    <location>
        <begin position="645"/>
        <end position="664"/>
    </location>
</feature>
<dbReference type="PANTHER" id="PTHR35313:SF1">
    <property type="entry name" value="NO EXINE FORMATION 1"/>
    <property type="match status" value="1"/>
</dbReference>
<feature type="transmembrane region" description="Helical" evidence="2">
    <location>
        <begin position="68"/>
        <end position="97"/>
    </location>
</feature>
<keyword evidence="2" id="KW-0472">Membrane</keyword>
<dbReference type="PANTHER" id="PTHR35313">
    <property type="entry name" value="NO EXINE FORMATION 1"/>
    <property type="match status" value="1"/>
</dbReference>
<evidence type="ECO:0000256" key="1">
    <source>
        <dbReference type="SAM" id="MobiDB-lite"/>
    </source>
</evidence>
<feature type="transmembrane region" description="Helical" evidence="2">
    <location>
        <begin position="180"/>
        <end position="200"/>
    </location>
</feature>
<dbReference type="EMBL" id="KY367798">
    <property type="protein sequence ID" value="ATG71048.1"/>
    <property type="molecule type" value="mRNA"/>
</dbReference>
<feature type="transmembrane region" description="Helical" evidence="2">
    <location>
        <begin position="676"/>
        <end position="694"/>
    </location>
</feature>
<accession>A0A3Q8BQ75</accession>
<name>A0A3Q8BQ75_9CONI</name>
<feature type="transmembrane region" description="Helical" evidence="2">
    <location>
        <begin position="385"/>
        <end position="408"/>
    </location>
</feature>
<feature type="transmembrane region" description="Helical" evidence="2">
    <location>
        <begin position="758"/>
        <end position="777"/>
    </location>
</feature>
<feature type="transmembrane region" description="Helical" evidence="2">
    <location>
        <begin position="858"/>
        <end position="875"/>
    </location>
</feature>
<feature type="transmembrane region" description="Helical" evidence="2">
    <location>
        <begin position="321"/>
        <end position="344"/>
    </location>
</feature>
<feature type="transmembrane region" description="Helical" evidence="2">
    <location>
        <begin position="957"/>
        <end position="973"/>
    </location>
</feature>
<feature type="compositionally biased region" description="Polar residues" evidence="1">
    <location>
        <begin position="35"/>
        <end position="44"/>
    </location>
</feature>
<feature type="transmembrane region" description="Helical" evidence="2">
    <location>
        <begin position="579"/>
        <end position="597"/>
    </location>
</feature>
<feature type="transmembrane region" description="Helical" evidence="2">
    <location>
        <begin position="556"/>
        <end position="573"/>
    </location>
</feature>
<feature type="transmembrane region" description="Helical" evidence="2">
    <location>
        <begin position="428"/>
        <end position="447"/>
    </location>
</feature>
<feature type="transmembrane region" description="Helical" evidence="2">
    <location>
        <begin position="356"/>
        <end position="378"/>
    </location>
</feature>
<feature type="transmembrane region" description="Helical" evidence="2">
    <location>
        <begin position="810"/>
        <end position="828"/>
    </location>
</feature>
<feature type="transmembrane region" description="Helical" evidence="2">
    <location>
        <begin position="727"/>
        <end position="746"/>
    </location>
</feature>
<feature type="transmembrane region" description="Helical" evidence="2">
    <location>
        <begin position="109"/>
        <end position="132"/>
    </location>
</feature>
<dbReference type="AlphaFoldDB" id="A0A3Q8BQ75"/>
<evidence type="ECO:0000313" key="3">
    <source>
        <dbReference type="EMBL" id="ATG71048.1"/>
    </source>
</evidence>
<feature type="transmembrane region" description="Helical" evidence="2">
    <location>
        <begin position="468"/>
        <end position="485"/>
    </location>
</feature>
<feature type="transmembrane region" description="Helical" evidence="2">
    <location>
        <begin position="783"/>
        <end position="803"/>
    </location>
</feature>
<feature type="region of interest" description="Disordered" evidence="1">
    <location>
        <begin position="24"/>
        <end position="53"/>
    </location>
</feature>
<keyword evidence="2" id="KW-0812">Transmembrane</keyword>
<feature type="transmembrane region" description="Helical" evidence="2">
    <location>
        <begin position="1051"/>
        <end position="1069"/>
    </location>
</feature>
<feature type="transmembrane region" description="Helical" evidence="2">
    <location>
        <begin position="138"/>
        <end position="159"/>
    </location>
</feature>
<protein>
    <submittedName>
        <fullName evidence="3">No exine fromation 1</fullName>
    </submittedName>
</protein>
<keyword evidence="2" id="KW-1133">Transmembrane helix</keyword>
<evidence type="ECO:0000256" key="2">
    <source>
        <dbReference type="SAM" id="Phobius"/>
    </source>
</evidence>
<feature type="transmembrane region" description="Helical" evidence="2">
    <location>
        <begin position="245"/>
        <end position="267"/>
    </location>
</feature>
<feature type="transmembrane region" description="Helical" evidence="2">
    <location>
        <begin position="931"/>
        <end position="951"/>
    </location>
</feature>
<feature type="transmembrane region" description="Helical" evidence="2">
    <location>
        <begin position="1024"/>
        <end position="1044"/>
    </location>
</feature>
<organism evidence="3">
    <name type="scientific">Callitropsis vietnamensis</name>
    <dbReference type="NCBI Taxonomy" id="257623"/>
    <lineage>
        <taxon>Eukaryota</taxon>
        <taxon>Viridiplantae</taxon>
        <taxon>Streptophyta</taxon>
        <taxon>Embryophyta</taxon>
        <taxon>Tracheophyta</taxon>
        <taxon>Spermatophyta</taxon>
        <taxon>Pinopsida</taxon>
        <taxon>Pinidae</taxon>
        <taxon>Conifers II</taxon>
        <taxon>Cupressales</taxon>
        <taxon>Cupressaceae</taxon>
        <taxon>Callitropsis</taxon>
    </lineage>
</organism>
<feature type="transmembrane region" description="Helical" evidence="2">
    <location>
        <begin position="526"/>
        <end position="544"/>
    </location>
</feature>
<feature type="transmembrane region" description="Helical" evidence="2">
    <location>
        <begin position="206"/>
        <end position="224"/>
    </location>
</feature>
<proteinExistence type="evidence at transcript level"/>
<feature type="transmembrane region" description="Helical" evidence="2">
    <location>
        <begin position="1075"/>
        <end position="1095"/>
    </location>
</feature>
<sequence>MMEDDPYSAASLRAAPRIATMGAPDFQTMDHNSHRSPSLHSPLNRSEKSRSGESRFSSSASFEYNARIAIALVPCALLLVEMGGVPVMATLTVGIMISYILDAIQLKQGAFFGIWSTLIISQFAFLAGGSLLSGLNSWPLYVIGVLVCFEANFLIGVWASLQFRWLQLENPSIVMALERILFACVPFTASVIWTWGAVAAVGMDHAAYYLMVILSVFYWLYSMPRQSSFRTKTEKRYGGQIVEETLILGALEGTLHTLGLLFLPLLFYIGSHHSVIFSSMANVCDLFLLFFLPFLFQLYASNFGALWWISKDPAQLQQIRIVNGAIALVVVTVCLEIRVVFYSFGRYLHVAPPWNYVLVTITMLGGASAAGAYGVGLVSSSAGSVVFTGMSILVSVTGSIVVGVPLKFLPAPIVAGFYISQFFTKKSLSSYFVFVISASLPIAWFVVHNYWNLNIWLAGMALKSFCKYIIVSTVLAMVIPGLALLPSKIHIVTEIGLISHALMICYIENKLYTYSSIYYFGIDDDVMYPSYMVITTTVLGLALVRRLALDDRIGSKAVWILTCLYAAKLSMLFLTFKSVLWVAILLLLAISPPLLLYKEKGKAGSKMKPWQAFSHAAVITLSVWYCRNTIFEALQWWNGRPPSDGLVLGFIILLSGLGCFPIVSQHFSHILLARRVLLLVVVVGVLLIYLQPPLPEALTFKSSFMYIQDNSVDDITIYGLVEKKASWPSWLLIGTIMFSLAAVTKIIPVQYIVELRILYSVGIGITLGIYICAEFFIQAPILHALLVGAVTCASVFVVFTHLPSSSSPRFLPWVFALLVALLPVMYLIEGQLRLTTAENGEEERFVALLALEGARKSLLGLYAAIFMLIALEIKFELSSLMRDKVLEKGGLPKVSNQSFVPKYRLLQQRRASMVASFTVKKLAAEGAWMPAVGNVATGLCFLLCLILNVHLSGGSNRAIFILAPILLLLNQDSNFITGFGDRQRYFPLTAVISLYLVASSIYKLWDEVWHGYAGWGLETGGPGWFFVVKNTALLMLTLPNHILFNRFMWDYARQSDLILLLIMPLNLPSVVMTDIIAIKILALLGIMYALIQYLVSRHIRIKGMRFI</sequence>
<reference evidence="3" key="1">
    <citation type="submission" date="2016-12" db="EMBL/GenBank/DDBJ databases">
        <title>Cupressaceae transcriptome phylogeny.</title>
        <authorList>
            <person name="Mao K."/>
            <person name="Ruhsam M."/>
        </authorList>
    </citation>
    <scope>NUCLEOTIDE SEQUENCE</scope>
</reference>
<feature type="transmembrane region" description="Helical" evidence="2">
    <location>
        <begin position="985"/>
        <end position="1004"/>
    </location>
</feature>